<dbReference type="Pfam" id="PF16916">
    <property type="entry name" value="ZT_dimer"/>
    <property type="match status" value="1"/>
</dbReference>
<evidence type="ECO:0000259" key="9">
    <source>
        <dbReference type="Pfam" id="PF01545"/>
    </source>
</evidence>
<evidence type="ECO:0000256" key="2">
    <source>
        <dbReference type="ARBA" id="ARBA00008873"/>
    </source>
</evidence>
<feature type="domain" description="Cation efflux protein transmembrane" evidence="9">
    <location>
        <begin position="2"/>
        <end position="190"/>
    </location>
</feature>
<organism evidence="11 12">
    <name type="scientific">Fervidobacterium islandicum</name>
    <dbReference type="NCBI Taxonomy" id="2423"/>
    <lineage>
        <taxon>Bacteria</taxon>
        <taxon>Thermotogati</taxon>
        <taxon>Thermotogota</taxon>
        <taxon>Thermotogae</taxon>
        <taxon>Thermotogales</taxon>
        <taxon>Fervidobacteriaceae</taxon>
        <taxon>Fervidobacterium</taxon>
    </lineage>
</organism>
<dbReference type="Gene3D" id="1.20.1510.10">
    <property type="entry name" value="Cation efflux protein transmembrane domain"/>
    <property type="match status" value="1"/>
</dbReference>
<keyword evidence="4 8" id="KW-0812">Transmembrane</keyword>
<proteinExistence type="inferred from homology"/>
<evidence type="ECO:0000256" key="7">
    <source>
        <dbReference type="ARBA" id="ARBA00023136"/>
    </source>
</evidence>
<feature type="transmembrane region" description="Helical" evidence="8">
    <location>
        <begin position="66"/>
        <end position="88"/>
    </location>
</feature>
<dbReference type="Gene3D" id="3.30.70.1350">
    <property type="entry name" value="Cation efflux protein, cytoplasmic domain"/>
    <property type="match status" value="1"/>
</dbReference>
<dbReference type="GO" id="GO:0005886">
    <property type="term" value="C:plasma membrane"/>
    <property type="evidence" value="ECO:0007669"/>
    <property type="project" value="TreeGrafter"/>
</dbReference>
<dbReference type="PANTHER" id="PTHR11562">
    <property type="entry name" value="CATION EFFLUX PROTEIN/ ZINC TRANSPORTER"/>
    <property type="match status" value="1"/>
</dbReference>
<dbReference type="InterPro" id="IPR027469">
    <property type="entry name" value="Cation_efflux_TMD_sf"/>
</dbReference>
<evidence type="ECO:0000256" key="4">
    <source>
        <dbReference type="ARBA" id="ARBA00022692"/>
    </source>
</evidence>
<keyword evidence="3" id="KW-0813">Transport</keyword>
<gene>
    <name evidence="11" type="ORF">NA23_02720</name>
</gene>
<keyword evidence="7 8" id="KW-0472">Membrane</keyword>
<protein>
    <submittedName>
        <fullName evidence="11">Cation diffusion facilitator family transporter</fullName>
    </submittedName>
</protein>
<keyword evidence="12" id="KW-1185">Reference proteome</keyword>
<keyword evidence="6" id="KW-0406">Ion transport</keyword>
<feature type="transmembrane region" description="Helical" evidence="8">
    <location>
        <begin position="100"/>
        <end position="120"/>
    </location>
</feature>
<evidence type="ECO:0000256" key="1">
    <source>
        <dbReference type="ARBA" id="ARBA00004141"/>
    </source>
</evidence>
<dbReference type="NCBIfam" id="TIGR01297">
    <property type="entry name" value="CDF"/>
    <property type="match status" value="1"/>
</dbReference>
<dbReference type="InterPro" id="IPR050681">
    <property type="entry name" value="CDF/SLC30A"/>
</dbReference>
<dbReference type="InterPro" id="IPR036837">
    <property type="entry name" value="Cation_efflux_CTD_sf"/>
</dbReference>
<dbReference type="InterPro" id="IPR002524">
    <property type="entry name" value="Cation_efflux"/>
</dbReference>
<evidence type="ECO:0000256" key="8">
    <source>
        <dbReference type="SAM" id="Phobius"/>
    </source>
</evidence>
<dbReference type="KEGG" id="fia:NA23_02720"/>
<dbReference type="RefSeq" id="WP_052107080.1">
    <property type="nucleotide sequence ID" value="NZ_JALBDC010000009.1"/>
</dbReference>
<dbReference type="AlphaFoldDB" id="A0AAI8CKY2"/>
<comment type="similarity">
    <text evidence="2">Belongs to the cation diffusion facilitator (CDF) transporter (TC 2.A.4) family. SLC30A subfamily.</text>
</comment>
<dbReference type="SUPFAM" id="SSF161111">
    <property type="entry name" value="Cation efflux protein transmembrane domain-like"/>
    <property type="match status" value="1"/>
</dbReference>
<reference evidence="11 12" key="1">
    <citation type="journal article" date="2015" name="Stand. Genomic Sci.">
        <title>Genome sequence of a native-feather degrading extremely thermophilic Eubacterium, Fervidobacterium islandicum AW-1.</title>
        <authorList>
            <person name="Lee Y.J."/>
            <person name="Jeong H."/>
            <person name="Park G.S."/>
            <person name="Kwak Y."/>
            <person name="Lee S.J."/>
            <person name="Lee S.J."/>
            <person name="Park M.K."/>
            <person name="Kim J.Y."/>
            <person name="Kang H.K."/>
            <person name="Shin J.H."/>
            <person name="Lee D.W."/>
        </authorList>
    </citation>
    <scope>NUCLEOTIDE SEQUENCE [LARGE SCALE GENOMIC DNA]</scope>
    <source>
        <strain evidence="11 12">AW-1</strain>
    </source>
</reference>
<dbReference type="GO" id="GO:0005385">
    <property type="term" value="F:zinc ion transmembrane transporter activity"/>
    <property type="evidence" value="ECO:0007669"/>
    <property type="project" value="TreeGrafter"/>
</dbReference>
<evidence type="ECO:0000256" key="3">
    <source>
        <dbReference type="ARBA" id="ARBA00022448"/>
    </source>
</evidence>
<accession>A0AAI8CKY2</accession>
<sequence>MVVLLNLGITLAEFVGGIVAGSLALISDSAHNLGDTLSLIISYAAARISKRPNNYQKTFGYKRANIVAAFLNSTALLVIGIVLIIEAIKRLLKPVSINTSIVFVVGLIGLIANFTSMLILRKWSKGSLNIKSAYLHMLIDSLSSIAVLMSAVFIKIYNFKFLDSVMTILIAAYVIKEGIEIVRDSLSILMESMPVNIDIENINSALLKNPAIKDIHHLHIWALDEKNILFEAHVNLKEDVKVSDTMKVYTEIKAELEKVGINHVTIQFEYNGCKGQGLISCY</sequence>
<feature type="domain" description="Cation efflux protein cytoplasmic" evidence="10">
    <location>
        <begin position="196"/>
        <end position="269"/>
    </location>
</feature>
<dbReference type="EMBL" id="CP014334">
    <property type="protein sequence ID" value="AMW32314.2"/>
    <property type="molecule type" value="Genomic_DNA"/>
</dbReference>
<dbReference type="InterPro" id="IPR058533">
    <property type="entry name" value="Cation_efflux_TM"/>
</dbReference>
<comment type="subcellular location">
    <subcellularLocation>
        <location evidence="1">Membrane</location>
        <topology evidence="1">Multi-pass membrane protein</topology>
    </subcellularLocation>
</comment>
<evidence type="ECO:0000256" key="6">
    <source>
        <dbReference type="ARBA" id="ARBA00023065"/>
    </source>
</evidence>
<evidence type="ECO:0000256" key="5">
    <source>
        <dbReference type="ARBA" id="ARBA00022989"/>
    </source>
</evidence>
<dbReference type="Pfam" id="PF01545">
    <property type="entry name" value="Cation_efflux"/>
    <property type="match status" value="1"/>
</dbReference>
<keyword evidence="5 8" id="KW-1133">Transmembrane helix</keyword>
<dbReference type="InterPro" id="IPR027470">
    <property type="entry name" value="Cation_efflux_CTD"/>
</dbReference>
<evidence type="ECO:0000259" key="10">
    <source>
        <dbReference type="Pfam" id="PF16916"/>
    </source>
</evidence>
<dbReference type="PANTHER" id="PTHR11562:SF17">
    <property type="entry name" value="RE54080P-RELATED"/>
    <property type="match status" value="1"/>
</dbReference>
<evidence type="ECO:0000313" key="11">
    <source>
        <dbReference type="EMBL" id="AMW32314.2"/>
    </source>
</evidence>
<dbReference type="RefSeq" id="WP_033192447.1">
    <property type="nucleotide sequence ID" value="NZ_CP014334.2"/>
</dbReference>
<evidence type="ECO:0000313" key="12">
    <source>
        <dbReference type="Proteomes" id="UP000093740"/>
    </source>
</evidence>
<dbReference type="SUPFAM" id="SSF160240">
    <property type="entry name" value="Cation efflux protein cytoplasmic domain-like"/>
    <property type="match status" value="1"/>
</dbReference>
<name>A0AAI8CKY2_FERIS</name>
<feature type="transmembrane region" description="Helical" evidence="8">
    <location>
        <begin position="132"/>
        <end position="153"/>
    </location>
</feature>
<dbReference type="Proteomes" id="UP000093740">
    <property type="component" value="Chromosome"/>
</dbReference>